<accession>A0A1G7A966</accession>
<feature type="region of interest" description="Disordered" evidence="1">
    <location>
        <begin position="26"/>
        <end position="55"/>
    </location>
</feature>
<keyword evidence="3" id="KW-1185">Reference proteome</keyword>
<name>A0A1G7A966_9RHOB</name>
<evidence type="ECO:0000256" key="1">
    <source>
        <dbReference type="SAM" id="MobiDB-lite"/>
    </source>
</evidence>
<evidence type="ECO:0000313" key="3">
    <source>
        <dbReference type="Proteomes" id="UP000199344"/>
    </source>
</evidence>
<feature type="compositionally biased region" description="Acidic residues" evidence="1">
    <location>
        <begin position="45"/>
        <end position="55"/>
    </location>
</feature>
<dbReference type="STRING" id="591205.SAMN05421538_10471"/>
<feature type="region of interest" description="Disordered" evidence="1">
    <location>
        <begin position="1"/>
        <end position="20"/>
    </location>
</feature>
<reference evidence="2 3" key="1">
    <citation type="submission" date="2016-10" db="EMBL/GenBank/DDBJ databases">
        <authorList>
            <person name="de Groot N.N."/>
        </authorList>
    </citation>
    <scope>NUCLEOTIDE SEQUENCE [LARGE SCALE GENOMIC DNA]</scope>
    <source>
        <strain evidence="2 3">DSM 22220</strain>
    </source>
</reference>
<proteinExistence type="predicted"/>
<feature type="compositionally biased region" description="Basic and acidic residues" evidence="1">
    <location>
        <begin position="7"/>
        <end position="19"/>
    </location>
</feature>
<dbReference type="RefSeq" id="WP_176805006.1">
    <property type="nucleotide sequence ID" value="NZ_FNAH01000004.1"/>
</dbReference>
<dbReference type="Proteomes" id="UP000199344">
    <property type="component" value="Unassembled WGS sequence"/>
</dbReference>
<dbReference type="AlphaFoldDB" id="A0A1G7A966"/>
<sequence>MTRTRKPKTDTTDSREDRLGAALRANLARRKAQARARAERKEGETDSDNAPESEE</sequence>
<gene>
    <name evidence="2" type="ORF">SAMN05421538_10471</name>
</gene>
<dbReference type="EMBL" id="FNAH01000004">
    <property type="protein sequence ID" value="SDE11488.1"/>
    <property type="molecule type" value="Genomic_DNA"/>
</dbReference>
<evidence type="ECO:0000313" key="2">
    <source>
        <dbReference type="EMBL" id="SDE11488.1"/>
    </source>
</evidence>
<organism evidence="2 3">
    <name type="scientific">Paracoccus isoporae</name>
    <dbReference type="NCBI Taxonomy" id="591205"/>
    <lineage>
        <taxon>Bacteria</taxon>
        <taxon>Pseudomonadati</taxon>
        <taxon>Pseudomonadota</taxon>
        <taxon>Alphaproteobacteria</taxon>
        <taxon>Rhodobacterales</taxon>
        <taxon>Paracoccaceae</taxon>
        <taxon>Paracoccus</taxon>
    </lineage>
</organism>
<protein>
    <submittedName>
        <fullName evidence="2">Uncharacterized protein</fullName>
    </submittedName>
</protein>